<dbReference type="STRING" id="5539.A0A3E2H8G9"/>
<feature type="compositionally biased region" description="Polar residues" evidence="1">
    <location>
        <begin position="157"/>
        <end position="172"/>
    </location>
</feature>
<feature type="compositionally biased region" description="Polar residues" evidence="1">
    <location>
        <begin position="28"/>
        <end position="40"/>
    </location>
</feature>
<dbReference type="OrthoDB" id="10259785at2759"/>
<dbReference type="Proteomes" id="UP000258309">
    <property type="component" value="Unassembled WGS sequence"/>
</dbReference>
<comment type="caution">
    <text evidence="2">The sequence shown here is derived from an EMBL/GenBank/DDBJ whole genome shotgun (WGS) entry which is preliminary data.</text>
</comment>
<dbReference type="AlphaFoldDB" id="A0A3E2H8G9"/>
<gene>
    <name evidence="2" type="ORF">B7463_g6592</name>
</gene>
<organism evidence="2 3">
    <name type="scientific">Scytalidium lignicola</name>
    <name type="common">Hyphomycete</name>
    <dbReference type="NCBI Taxonomy" id="5539"/>
    <lineage>
        <taxon>Eukaryota</taxon>
        <taxon>Fungi</taxon>
        <taxon>Dikarya</taxon>
        <taxon>Ascomycota</taxon>
        <taxon>Pezizomycotina</taxon>
        <taxon>Leotiomycetes</taxon>
        <taxon>Leotiomycetes incertae sedis</taxon>
        <taxon>Scytalidium</taxon>
    </lineage>
</organism>
<reference evidence="2 3" key="1">
    <citation type="submission" date="2018-05" db="EMBL/GenBank/DDBJ databases">
        <title>Draft genome sequence of Scytalidium lignicola DSM 105466, a ubiquitous saprotrophic fungus.</title>
        <authorList>
            <person name="Buettner E."/>
            <person name="Gebauer A.M."/>
            <person name="Hofrichter M."/>
            <person name="Liers C."/>
            <person name="Kellner H."/>
        </authorList>
    </citation>
    <scope>NUCLEOTIDE SEQUENCE [LARGE SCALE GENOMIC DNA]</scope>
    <source>
        <strain evidence="2 3">DSM 105466</strain>
    </source>
</reference>
<feature type="compositionally biased region" description="Polar residues" evidence="1">
    <location>
        <begin position="284"/>
        <end position="295"/>
    </location>
</feature>
<accession>A0A3E2H8G9</accession>
<dbReference type="EMBL" id="NCSJ02000119">
    <property type="protein sequence ID" value="RFU29715.1"/>
    <property type="molecule type" value="Genomic_DNA"/>
</dbReference>
<feature type="compositionally biased region" description="Polar residues" evidence="1">
    <location>
        <begin position="357"/>
        <end position="371"/>
    </location>
</feature>
<evidence type="ECO:0000313" key="2">
    <source>
        <dbReference type="EMBL" id="RFU29715.1"/>
    </source>
</evidence>
<sequence>MDKSHRRQESVPDATDLLLNGYWKPTRPKSSGSWTPTTATYDDGPAYETVHYKSRNRKPQKKNHVSPSVEDEIDSLARELEATPITSNDPPMRGVIDQYPIILDADTTRAKESNLDYESENSERRFVFIPKSDVGSSKQINKEDLKKEARHRRSNSVRHQQTPEWDSQTKNSKTGRKDPVRGRDATQRSNQTDEGLFPPGPQIEIRPSRQDLPSIETNKLQSHFKRSSSAYPCIESDKDDAFRAMRNSRKNGAEGLLSPDIGSRSHSRGYFDQSSIPSARRSPHQSFSGQSSTSTNDKKSGRESWSQSPRPNSSYEPGMRSRRGTNERSPKPSYGAEDALRRGERYSSIHSDRPTGSREQNSLSRISSRQDQGYFPTSEDEFAESDYVNDHRHHSRDRRHRYSRESDSHRRHHRSPTTSNRSSTFDVSLQPKPTSPLSSPKVSPNGTPNPESFGRSETFPNSREARWPSRPVSPLSPTEDKPSPLEKLNPFERPSTHRTSSRQANISPAPTNNKYYSPTSSQASIAMPIPIGVDLDSLGETQYPSVQYLDDNELSSYKPSSSSTNKDYWQPPVFQPPSPGARLERPVGSYRRYSEDVQSGNAPPLVPCPRTTYTRGRNDWLTLPQCRNFDICSSCYSSSIAPTEFRNHFVPAPFRPADVEVLCDFGSSPWYRIAWLLILKERRRDLGLFYQIAEIAAKTQPCLGKHEAIRQWHSIIDPKTGSPIRNFDVCYSCAKTVEALLPTLRGIFVRNDANVPPGSPRICDLRFDSKRFIQYFDALETTADSVDSPYSRPDTRHLVDVVRRLSMIEECQRDEDLTNCYWHVITELPEFTVCPECWDETVRPELEKRKAIPAMFNKVQQRLPRSSCQLYSERMRDIFRKAVDTDDYMLLASKARERKAIEAGYKANLAELRRVSNAGGSNASAADWEIERITDEWKKWE</sequence>
<feature type="compositionally biased region" description="Polar residues" evidence="1">
    <location>
        <begin position="303"/>
        <end position="315"/>
    </location>
</feature>
<name>A0A3E2H8G9_SCYLI</name>
<feature type="compositionally biased region" description="Basic and acidic residues" evidence="1">
    <location>
        <begin position="175"/>
        <end position="186"/>
    </location>
</feature>
<feature type="compositionally biased region" description="Basic residues" evidence="1">
    <location>
        <begin position="391"/>
        <end position="402"/>
    </location>
</feature>
<feature type="non-terminal residue" evidence="2">
    <location>
        <position position="941"/>
    </location>
</feature>
<feature type="compositionally biased region" description="Basic and acidic residues" evidence="1">
    <location>
        <begin position="1"/>
        <end position="10"/>
    </location>
</feature>
<evidence type="ECO:0000313" key="3">
    <source>
        <dbReference type="Proteomes" id="UP000258309"/>
    </source>
</evidence>
<protein>
    <submittedName>
        <fullName evidence="2">Uncharacterized protein</fullName>
    </submittedName>
</protein>
<evidence type="ECO:0000256" key="1">
    <source>
        <dbReference type="SAM" id="MobiDB-lite"/>
    </source>
</evidence>
<feature type="compositionally biased region" description="Polar residues" evidence="1">
    <location>
        <begin position="497"/>
        <end position="517"/>
    </location>
</feature>
<feature type="compositionally biased region" description="Basic residues" evidence="1">
    <location>
        <begin position="52"/>
        <end position="64"/>
    </location>
</feature>
<feature type="region of interest" description="Disordered" evidence="1">
    <location>
        <begin position="1"/>
        <end position="517"/>
    </location>
</feature>
<keyword evidence="3" id="KW-1185">Reference proteome</keyword>
<dbReference type="OMA" id="WHGIDEL"/>
<feature type="compositionally biased region" description="Polar residues" evidence="1">
    <location>
        <begin position="425"/>
        <end position="450"/>
    </location>
</feature>
<feature type="region of interest" description="Disordered" evidence="1">
    <location>
        <begin position="547"/>
        <end position="584"/>
    </location>
</feature>
<feature type="compositionally biased region" description="Basic and acidic residues" evidence="1">
    <location>
        <begin position="338"/>
        <end position="356"/>
    </location>
</feature>
<proteinExistence type="predicted"/>
<feature type="non-terminal residue" evidence="2">
    <location>
        <position position="1"/>
    </location>
</feature>